<dbReference type="EMBL" id="MG266668">
    <property type="protein sequence ID" value="AUG59403.1"/>
    <property type="molecule type" value="Genomic_DNA"/>
</dbReference>
<evidence type="ECO:0000313" key="27">
    <source>
        <dbReference type="EMBL" id="AUG59214.1"/>
    </source>
</evidence>
<dbReference type="GO" id="GO:0046872">
    <property type="term" value="F:metal ion binding"/>
    <property type="evidence" value="ECO:0007669"/>
    <property type="project" value="UniProtKB-UniRule"/>
</dbReference>
<dbReference type="EMBL" id="MG266507">
    <property type="protein sequence ID" value="AUG59242.1"/>
    <property type="molecule type" value="Genomic_DNA"/>
</dbReference>
<dbReference type="EMBL" id="MG266540">
    <property type="protein sequence ID" value="AUG59275.1"/>
    <property type="molecule type" value="Genomic_DNA"/>
</dbReference>
<keyword evidence="8 20" id="KW-0812">Transmembrane</keyword>
<dbReference type="PANTHER" id="PTHR19271:SF16">
    <property type="entry name" value="CYTOCHROME B"/>
    <property type="match status" value="1"/>
</dbReference>
<dbReference type="Pfam" id="PF00033">
    <property type="entry name" value="Cytochrome_B"/>
    <property type="match status" value="1"/>
</dbReference>
<evidence type="ECO:0000313" key="26">
    <source>
        <dbReference type="EMBL" id="AUG59213.1"/>
    </source>
</evidence>
<evidence type="ECO:0000256" key="14">
    <source>
        <dbReference type="ARBA" id="ARBA00023075"/>
    </source>
</evidence>
<dbReference type="GO" id="GO:0005743">
    <property type="term" value="C:mitochondrial inner membrane"/>
    <property type="evidence" value="ECO:0007669"/>
    <property type="project" value="UniProtKB-SubCell"/>
</dbReference>
<dbReference type="EMBL" id="MG266484">
    <property type="protein sequence ID" value="AUG59219.1"/>
    <property type="molecule type" value="Genomic_DNA"/>
</dbReference>
<dbReference type="EMBL" id="MG266477">
    <property type="protein sequence ID" value="AUG59212.1"/>
    <property type="molecule type" value="Genomic_DNA"/>
</dbReference>
<keyword evidence="10" id="KW-0999">Mitochondrion inner membrane</keyword>
<dbReference type="InterPro" id="IPR027387">
    <property type="entry name" value="Cytb/b6-like_sf"/>
</dbReference>
<dbReference type="InterPro" id="IPR016174">
    <property type="entry name" value="Di-haem_cyt_TM"/>
</dbReference>
<evidence type="ECO:0000313" key="29">
    <source>
        <dbReference type="EMBL" id="AUG59216.1"/>
    </source>
</evidence>
<evidence type="ECO:0000313" key="30">
    <source>
        <dbReference type="EMBL" id="AUG59217.1"/>
    </source>
</evidence>
<dbReference type="InterPro" id="IPR048259">
    <property type="entry name" value="Cytochrome_b_N_euk/bac"/>
</dbReference>
<keyword evidence="5 20" id="KW-0813">Transport</keyword>
<dbReference type="EMBL" id="MG266629">
    <property type="protein sequence ID" value="AUG59364.1"/>
    <property type="molecule type" value="Genomic_DNA"/>
</dbReference>
<keyword evidence="14" id="KW-0830">Ubiquinone</keyword>
<evidence type="ECO:0000313" key="34">
    <source>
        <dbReference type="EMBL" id="AUG59248.1"/>
    </source>
</evidence>
<dbReference type="EMBL" id="MG266526">
    <property type="protein sequence ID" value="AUG59261.1"/>
    <property type="molecule type" value="Genomic_DNA"/>
</dbReference>
<dbReference type="EMBL" id="MG266482">
    <property type="protein sequence ID" value="AUG59217.1"/>
    <property type="molecule type" value="Genomic_DNA"/>
</dbReference>
<dbReference type="AlphaFoldDB" id="A0A3G1LCN8"/>
<feature type="domain" description="Cytochrome b/b6 N-terminal region profile" evidence="21">
    <location>
        <begin position="1"/>
        <end position="209"/>
    </location>
</feature>
<comment type="cofactor">
    <cofactor evidence="20">
        <name>heme b</name>
        <dbReference type="ChEBI" id="CHEBI:60344"/>
    </cofactor>
    <text evidence="20">Binds 2 heme groups non-covalently.</text>
</comment>
<dbReference type="GO" id="GO:0008121">
    <property type="term" value="F:quinol-cytochrome-c reductase activity"/>
    <property type="evidence" value="ECO:0007669"/>
    <property type="project" value="InterPro"/>
</dbReference>
<keyword evidence="16 20" id="KW-0472">Membrane</keyword>
<dbReference type="EMBL" id="MG266476">
    <property type="protein sequence ID" value="AUG59211.1"/>
    <property type="molecule type" value="Genomic_DNA"/>
</dbReference>
<dbReference type="CDD" id="cd00284">
    <property type="entry name" value="Cytochrome_b_N"/>
    <property type="match status" value="1"/>
</dbReference>
<evidence type="ECO:0000259" key="22">
    <source>
        <dbReference type="PROSITE" id="PS51003"/>
    </source>
</evidence>
<dbReference type="EMBL" id="MG266513">
    <property type="protein sequence ID" value="AUG59248.1"/>
    <property type="molecule type" value="Genomic_DNA"/>
</dbReference>
<evidence type="ECO:0000313" key="32">
    <source>
        <dbReference type="EMBL" id="AUG59219.1"/>
    </source>
</evidence>
<comment type="function">
    <text evidence="1 20">Component of the ubiquinol-cytochrome c reductase complex (complex III or cytochrome b-c1 complex) that is part of the mitochondrial respiratory chain. The b-c1 complex mediates electron transfer from ubiquinol to cytochrome c. Contributes to the generation of a proton gradient across the mitochondrial membrane that is then used for ATP synthesis.</text>
</comment>
<dbReference type="EMBL" id="MG266535">
    <property type="protein sequence ID" value="AUG59270.1"/>
    <property type="molecule type" value="Genomic_DNA"/>
</dbReference>
<feature type="transmembrane region" description="Helical" evidence="20">
    <location>
        <begin position="140"/>
        <end position="157"/>
    </location>
</feature>
<dbReference type="SUPFAM" id="SSF81342">
    <property type="entry name" value="Transmembrane di-heme cytochromes"/>
    <property type="match status" value="1"/>
</dbReference>
<reference evidence="30" key="1">
    <citation type="submission" date="2017-10" db="EMBL/GenBank/DDBJ databases">
        <authorList>
            <person name="Costa C.L.N."/>
            <person name="Perez S.I."/>
            <person name="Louvise J.Jr."/>
            <person name="Tonhatti C.H."/>
            <person name="Clemente-Carvalho R.B.G."/>
            <person name="Petry A.C."/>
            <person name="dos Reis S.F."/>
        </authorList>
    </citation>
    <scope>NUCLEOTIDE SEQUENCE</scope>
    <source>
        <strain evidence="33">Acu04</strain>
        <strain evidence="34">Acu10</strain>
        <strain evidence="23">Cabiunas01</strain>
        <strain evidence="24">Cabiunas02</strain>
        <strain evidence="25">Cabiunas03</strain>
        <strain evidence="26">Cabiunas04</strain>
        <strain evidence="27">Cabiunas05</strain>
        <strain evidence="28">Cabiunas06</strain>
        <strain evidence="29">Cabiunas07</strain>
        <strain evidence="30">Cabiunas08</strain>
        <strain evidence="31">Cabiunas09</strain>
        <strain evidence="32">Cabiunas10</strain>
        <strain evidence="35">Cacimba01</strain>
        <strain evidence="36">Cacimba03</strain>
        <strain evidence="37">Cacimba11</strain>
        <strain evidence="38">Campelo07</strain>
        <strain evidence="39">PraiaI03</strain>
        <strain evidence="40">PraiaII13</strain>
        <strain evidence="41">TaiPequeno13</strain>
    </source>
</reference>
<evidence type="ECO:0000313" key="28">
    <source>
        <dbReference type="EMBL" id="AUG59215.1"/>
    </source>
</evidence>
<keyword evidence="12 20" id="KW-1133">Transmembrane helix</keyword>
<evidence type="ECO:0000313" key="40">
    <source>
        <dbReference type="EMBL" id="AUG59379.1"/>
    </source>
</evidence>
<evidence type="ECO:0000313" key="39">
    <source>
        <dbReference type="EMBL" id="AUG59364.1"/>
    </source>
</evidence>
<dbReference type="SUPFAM" id="SSF81648">
    <property type="entry name" value="a domain/subunit of cytochrome bc1 complex (Ubiquinol-cytochrome c reductase)"/>
    <property type="match status" value="1"/>
</dbReference>
<evidence type="ECO:0000256" key="2">
    <source>
        <dbReference type="ARBA" id="ARBA00004448"/>
    </source>
</evidence>
<dbReference type="EMBL" id="MG266483">
    <property type="protein sequence ID" value="AUG59218.1"/>
    <property type="molecule type" value="Genomic_DNA"/>
</dbReference>
<dbReference type="GO" id="GO:0045275">
    <property type="term" value="C:respiratory chain complex III"/>
    <property type="evidence" value="ECO:0007669"/>
    <property type="project" value="InterPro"/>
</dbReference>
<dbReference type="Pfam" id="PF00032">
    <property type="entry name" value="Cytochrom_B_C"/>
    <property type="match status" value="1"/>
</dbReference>
<comment type="subunit">
    <text evidence="3">The cytochrome bc1 complex contains 3 respiratory subunits (MT-CYB, CYC1 and UQCRFS1), 2 core proteins (UQCRC1 and UQCRC2) and probably 6 low-molecular weight proteins.</text>
</comment>
<dbReference type="EMBL" id="MG266475">
    <property type="protein sequence ID" value="AUG59210.1"/>
    <property type="molecule type" value="Genomic_DNA"/>
</dbReference>
<evidence type="ECO:0000313" key="38">
    <source>
        <dbReference type="EMBL" id="AUG59275.1"/>
    </source>
</evidence>
<dbReference type="EMBL" id="MG266479">
    <property type="protein sequence ID" value="AUG59214.1"/>
    <property type="molecule type" value="Genomic_DNA"/>
</dbReference>
<keyword evidence="15 20" id="KW-0496">Mitochondrion</keyword>
<evidence type="ECO:0000256" key="20">
    <source>
        <dbReference type="RuleBase" id="RU362117"/>
    </source>
</evidence>
<evidence type="ECO:0000256" key="13">
    <source>
        <dbReference type="ARBA" id="ARBA00023004"/>
    </source>
</evidence>
<evidence type="ECO:0000313" key="36">
    <source>
        <dbReference type="EMBL" id="AUG59263.1"/>
    </source>
</evidence>
<evidence type="ECO:0000256" key="19">
    <source>
        <dbReference type="PIRSR" id="PIRSR038885-2"/>
    </source>
</evidence>
<dbReference type="EMBL" id="MG266644">
    <property type="protein sequence ID" value="AUG59379.1"/>
    <property type="molecule type" value="Genomic_DNA"/>
</dbReference>
<gene>
    <name evidence="30" type="primary">cytb</name>
</gene>
<feature type="transmembrane region" description="Helical" evidence="20">
    <location>
        <begin position="347"/>
        <end position="372"/>
    </location>
</feature>
<feature type="binding site" description="axial binding residue" evidence="19">
    <location>
        <position position="97"/>
    </location>
    <ligand>
        <name>heme b</name>
        <dbReference type="ChEBI" id="CHEBI:60344"/>
        <label>b566</label>
    </ligand>
    <ligandPart>
        <name>Fe</name>
        <dbReference type="ChEBI" id="CHEBI:18248"/>
    </ligandPart>
</feature>
<evidence type="ECO:0000256" key="15">
    <source>
        <dbReference type="ARBA" id="ARBA00023128"/>
    </source>
</evidence>
<comment type="cofactor">
    <cofactor evidence="19">
        <name>heme</name>
        <dbReference type="ChEBI" id="CHEBI:30413"/>
    </cofactor>
    <text evidence="19">Binds 2 heme groups non-covalently.</text>
</comment>
<dbReference type="CDD" id="cd00290">
    <property type="entry name" value="cytochrome_b_C"/>
    <property type="match status" value="1"/>
</dbReference>
<organism evidence="30">
    <name type="scientific">Poecilia vivipara</name>
    <dbReference type="NCBI Taxonomy" id="69236"/>
    <lineage>
        <taxon>Eukaryota</taxon>
        <taxon>Metazoa</taxon>
        <taxon>Chordata</taxon>
        <taxon>Craniata</taxon>
        <taxon>Vertebrata</taxon>
        <taxon>Euteleostomi</taxon>
        <taxon>Actinopterygii</taxon>
        <taxon>Neopterygii</taxon>
        <taxon>Teleostei</taxon>
        <taxon>Neoteleostei</taxon>
        <taxon>Acanthomorphata</taxon>
        <taxon>Ovalentaria</taxon>
        <taxon>Atherinomorphae</taxon>
        <taxon>Cyprinodontiformes</taxon>
        <taxon>Poeciliidae</taxon>
        <taxon>Poeciliinae</taxon>
        <taxon>Poecilia</taxon>
    </lineage>
</organism>
<evidence type="ECO:0000313" key="31">
    <source>
        <dbReference type="EMBL" id="AUG59218.1"/>
    </source>
</evidence>
<evidence type="ECO:0000256" key="9">
    <source>
        <dbReference type="ARBA" id="ARBA00022723"/>
    </source>
</evidence>
<proteinExistence type="inferred from homology"/>
<evidence type="ECO:0000313" key="35">
    <source>
        <dbReference type="EMBL" id="AUG59261.1"/>
    </source>
</evidence>
<feature type="binding site" description="axial binding residue" evidence="19">
    <location>
        <position position="182"/>
    </location>
    <ligand>
        <name>heme b</name>
        <dbReference type="ChEBI" id="CHEBI:60344"/>
        <label>b562</label>
    </ligand>
    <ligandPart>
        <name>Fe</name>
        <dbReference type="ChEBI" id="CHEBI:18248"/>
    </ligandPart>
</feature>
<feature type="transmembrane region" description="Helical" evidence="20">
    <location>
        <begin position="87"/>
        <end position="107"/>
    </location>
</feature>
<protein>
    <recommendedName>
        <fullName evidence="4 20">Cytochrome b</fullName>
    </recommendedName>
</protein>
<evidence type="ECO:0000256" key="10">
    <source>
        <dbReference type="ARBA" id="ARBA00022792"/>
    </source>
</evidence>
<comment type="subcellular location">
    <subcellularLocation>
        <location evidence="2">Mitochondrion inner membrane</location>
        <topology evidence="2">Multi-pass membrane protein</topology>
    </subcellularLocation>
</comment>
<accession>A0A3G1LCN8</accession>
<keyword evidence="13 19" id="KW-0408">Iron</keyword>
<feature type="binding site" description="axial binding residue" evidence="19">
    <location>
        <position position="83"/>
    </location>
    <ligand>
        <name>heme b</name>
        <dbReference type="ChEBI" id="CHEBI:60344"/>
        <label>b562</label>
    </ligand>
    <ligandPart>
        <name>Fe</name>
        <dbReference type="ChEBI" id="CHEBI:18248"/>
    </ligandPart>
</feature>
<dbReference type="EMBL" id="MG266481">
    <property type="protein sequence ID" value="AUG59216.1"/>
    <property type="molecule type" value="Genomic_DNA"/>
</dbReference>
<dbReference type="EMBL" id="MG266480">
    <property type="protein sequence ID" value="AUG59215.1"/>
    <property type="molecule type" value="Genomic_DNA"/>
</dbReference>
<evidence type="ECO:0000256" key="3">
    <source>
        <dbReference type="ARBA" id="ARBA00011660"/>
    </source>
</evidence>
<feature type="transmembrane region" description="Helical" evidence="20">
    <location>
        <begin position="229"/>
        <end position="250"/>
    </location>
</feature>
<keyword evidence="9 19" id="KW-0479">Metal-binding</keyword>
<dbReference type="Gene3D" id="1.20.810.10">
    <property type="entry name" value="Cytochrome Bc1 Complex, Chain C"/>
    <property type="match status" value="1"/>
</dbReference>
<evidence type="ECO:0000313" key="25">
    <source>
        <dbReference type="EMBL" id="AUG59212.1"/>
    </source>
</evidence>
<dbReference type="InterPro" id="IPR048260">
    <property type="entry name" value="Cytochrome_b_C_euk/bac"/>
</dbReference>
<dbReference type="PROSITE" id="PS51002">
    <property type="entry name" value="CYTB_NTER"/>
    <property type="match status" value="1"/>
</dbReference>
<dbReference type="EMBL" id="MG266528">
    <property type="protein sequence ID" value="AUG59263.1"/>
    <property type="molecule type" value="Genomic_DNA"/>
</dbReference>
<feature type="transmembrane region" description="Helical" evidence="20">
    <location>
        <begin position="320"/>
        <end position="341"/>
    </location>
</feature>
<dbReference type="InterPro" id="IPR036150">
    <property type="entry name" value="Cyt_b/b6_C_sf"/>
</dbReference>
<keyword evidence="6 19" id="KW-0349">Heme</keyword>
<feature type="binding site" evidence="18">
    <location>
        <position position="201"/>
    </location>
    <ligand>
        <name>a ubiquinone</name>
        <dbReference type="ChEBI" id="CHEBI:16389"/>
    </ligand>
</feature>
<name>A0A3G1LCN8_9TELE</name>
<dbReference type="InterPro" id="IPR030689">
    <property type="entry name" value="Cytochrome_b"/>
</dbReference>
<evidence type="ECO:0000256" key="1">
    <source>
        <dbReference type="ARBA" id="ARBA00002566"/>
    </source>
</evidence>
<keyword evidence="7 20" id="KW-0679">Respiratory chain</keyword>
<feature type="domain" description="Cytochrome b/b6 C-terminal region profile" evidence="22">
    <location>
        <begin position="210"/>
        <end position="379"/>
    </location>
</feature>
<evidence type="ECO:0000256" key="11">
    <source>
        <dbReference type="ARBA" id="ARBA00022982"/>
    </source>
</evidence>
<dbReference type="PIRSF" id="PIRSF038885">
    <property type="entry name" value="COB"/>
    <property type="match status" value="1"/>
</dbReference>
<feature type="transmembrane region" description="Helical" evidence="20">
    <location>
        <begin position="177"/>
        <end position="200"/>
    </location>
</feature>
<evidence type="ECO:0000313" key="37">
    <source>
        <dbReference type="EMBL" id="AUG59270.1"/>
    </source>
</evidence>
<dbReference type="PANTHER" id="PTHR19271">
    <property type="entry name" value="CYTOCHROME B"/>
    <property type="match status" value="1"/>
</dbReference>
<dbReference type="EMBL" id="MG266478">
    <property type="protein sequence ID" value="AUG59213.1"/>
    <property type="molecule type" value="Genomic_DNA"/>
</dbReference>
<feature type="binding site" description="axial binding residue" evidence="19">
    <location>
        <position position="196"/>
    </location>
    <ligand>
        <name>heme b</name>
        <dbReference type="ChEBI" id="CHEBI:60344"/>
        <label>b566</label>
    </ligand>
    <ligandPart>
        <name>Fe</name>
        <dbReference type="ChEBI" id="CHEBI:18248"/>
    </ligandPart>
</feature>
<evidence type="ECO:0000256" key="4">
    <source>
        <dbReference type="ARBA" id="ARBA00013531"/>
    </source>
</evidence>
<evidence type="ECO:0000256" key="5">
    <source>
        <dbReference type="ARBA" id="ARBA00022448"/>
    </source>
</evidence>
<dbReference type="GO" id="GO:0016491">
    <property type="term" value="F:oxidoreductase activity"/>
    <property type="evidence" value="ECO:0007669"/>
    <property type="project" value="UniProtKB-UniRule"/>
</dbReference>
<evidence type="ECO:0000256" key="16">
    <source>
        <dbReference type="ARBA" id="ARBA00023136"/>
    </source>
</evidence>
<evidence type="ECO:0000256" key="6">
    <source>
        <dbReference type="ARBA" id="ARBA00022617"/>
    </source>
</evidence>
<dbReference type="InterPro" id="IPR005797">
    <property type="entry name" value="Cyt_b/b6_N"/>
</dbReference>
<evidence type="ECO:0000256" key="12">
    <source>
        <dbReference type="ARBA" id="ARBA00022989"/>
    </source>
</evidence>
<dbReference type="GO" id="GO:0006122">
    <property type="term" value="P:mitochondrial electron transport, ubiquinol to cytochrome c"/>
    <property type="evidence" value="ECO:0007669"/>
    <property type="project" value="TreeGrafter"/>
</dbReference>
<evidence type="ECO:0000313" key="23">
    <source>
        <dbReference type="EMBL" id="AUG59210.1"/>
    </source>
</evidence>
<keyword evidence="11 20" id="KW-0249">Electron transport</keyword>
<evidence type="ECO:0000256" key="18">
    <source>
        <dbReference type="PIRSR" id="PIRSR038885-1"/>
    </source>
</evidence>
<geneLocation type="mitochondrion" evidence="30"/>
<evidence type="ECO:0000313" key="33">
    <source>
        <dbReference type="EMBL" id="AUG59242.1"/>
    </source>
</evidence>
<feature type="transmembrane region" description="Helical" evidence="20">
    <location>
        <begin position="113"/>
        <end position="133"/>
    </location>
</feature>
<dbReference type="FunFam" id="1.20.810.10:FF:000002">
    <property type="entry name" value="Cytochrome b"/>
    <property type="match status" value="1"/>
</dbReference>
<evidence type="ECO:0000256" key="17">
    <source>
        <dbReference type="ARBA" id="ARBA00061233"/>
    </source>
</evidence>
<evidence type="ECO:0000256" key="7">
    <source>
        <dbReference type="ARBA" id="ARBA00022660"/>
    </source>
</evidence>
<evidence type="ECO:0000256" key="8">
    <source>
        <dbReference type="ARBA" id="ARBA00022692"/>
    </source>
</evidence>
<evidence type="ECO:0000313" key="41">
    <source>
        <dbReference type="EMBL" id="AUG59403.1"/>
    </source>
</evidence>
<feature type="transmembrane region" description="Helical" evidence="20">
    <location>
        <begin position="288"/>
        <end position="308"/>
    </location>
</feature>
<feature type="transmembrane region" description="Helical" evidence="20">
    <location>
        <begin position="29"/>
        <end position="52"/>
    </location>
</feature>
<dbReference type="PROSITE" id="PS51003">
    <property type="entry name" value="CYTB_CTER"/>
    <property type="match status" value="1"/>
</dbReference>
<sequence length="379" mass="42520">MANLRKSHPLLKIANDALVDLPAPVNISAWWNFGSLLGLCLIAQILTGLFLAMHYTSDISMAFSSVAHICRDVNYGWLIRNMHANGASLFFVCIYLHIGRGLYYGSYLYKETWNIGVILLLLVMMTAFVGYVLPWGQMSFWGATVITNLLSAVPYVGDTLVQWIWGGFSVDNATLTRFFAFHFLLPFIVAAATLVHLIFLHETGSNNPIGLNSDADKISFHPYFSYKDLLGFIFLLTTLVALALFSPNLLGDPENFTPANPLVTPPHIKPEWYFLFAYAILRSIPNKLGGVLALLASILVLMVIPLLHTSKQRSLTFRPLTQLLFWLLVADVIILTWIGGMPVEHPFIIIGQIASFLYFFLFLFLIPTAALIENKMLEW</sequence>
<dbReference type="InterPro" id="IPR005798">
    <property type="entry name" value="Cyt_b/b6_C"/>
</dbReference>
<evidence type="ECO:0000313" key="24">
    <source>
        <dbReference type="EMBL" id="AUG59211.1"/>
    </source>
</evidence>
<evidence type="ECO:0000259" key="21">
    <source>
        <dbReference type="PROSITE" id="PS51002"/>
    </source>
</evidence>
<comment type="similarity">
    <text evidence="17 20">Belongs to the cytochrome b family.</text>
</comment>